<evidence type="ECO:0008006" key="6">
    <source>
        <dbReference type="Google" id="ProtNLM"/>
    </source>
</evidence>
<dbReference type="InterPro" id="IPR036390">
    <property type="entry name" value="WH_DNA-bd_sf"/>
</dbReference>
<feature type="domain" description="PF0610-like winged HTH N-terminal" evidence="2">
    <location>
        <begin position="29"/>
        <end position="77"/>
    </location>
</feature>
<dbReference type="PANTHER" id="PTHR40663:SF2">
    <property type="entry name" value="TRANSCRIPTIONAL REGULATOR"/>
    <property type="match status" value="1"/>
</dbReference>
<dbReference type="Proteomes" id="UP000199032">
    <property type="component" value="Unassembled WGS sequence"/>
</dbReference>
<feature type="region of interest" description="Disordered" evidence="1">
    <location>
        <begin position="123"/>
        <end position="144"/>
    </location>
</feature>
<name>A0A0S4L9U4_9BACT</name>
<keyword evidence="5" id="KW-1185">Reference proteome</keyword>
<feature type="domain" description="PF0610-like rubredoxin-like zinc beta-ribbon C-terminal" evidence="3">
    <location>
        <begin position="82"/>
        <end position="121"/>
    </location>
</feature>
<dbReference type="Pfam" id="PF23470">
    <property type="entry name" value="Zn_ribbon_PF0610"/>
    <property type="match status" value="1"/>
</dbReference>
<sequence>MISHESGEGTLAFLGMSAYHIPMPSPEQTTRQRIIELLTGAPMASHQLARALSIAERLVEEHLAHVVKTVARDRSRRFLREPSSCMDCGFMFRDRTRLTRPSRCPQCRSEGITPPRYHIESLASGTTHDSLMASRRSNSGKGSI</sequence>
<dbReference type="InterPro" id="IPR057022">
    <property type="entry name" value="PF0610-like_Zn_ribbon_C"/>
</dbReference>
<dbReference type="Pfam" id="PF21476">
    <property type="entry name" value="PF0610-like_N"/>
    <property type="match status" value="1"/>
</dbReference>
<dbReference type="AlphaFoldDB" id="A0A0S4L9U4"/>
<accession>A0A0S4L9U4</accession>
<evidence type="ECO:0000259" key="2">
    <source>
        <dbReference type="Pfam" id="PF21476"/>
    </source>
</evidence>
<reference evidence="4 5" key="1">
    <citation type="submission" date="2015-10" db="EMBL/GenBank/DDBJ databases">
        <authorList>
            <person name="Gilbert D.G."/>
        </authorList>
    </citation>
    <scope>NUCLEOTIDE SEQUENCE [LARGE SCALE GENOMIC DNA]</scope>
    <source>
        <strain evidence="4">COMA1</strain>
    </source>
</reference>
<dbReference type="SUPFAM" id="SSF46785">
    <property type="entry name" value="Winged helix' DNA-binding domain"/>
    <property type="match status" value="1"/>
</dbReference>
<evidence type="ECO:0000259" key="3">
    <source>
        <dbReference type="Pfam" id="PF23470"/>
    </source>
</evidence>
<dbReference type="EMBL" id="CZQA01000001">
    <property type="protein sequence ID" value="CUS33384.1"/>
    <property type="molecule type" value="Genomic_DNA"/>
</dbReference>
<protein>
    <recommendedName>
        <fullName evidence="6">Transcriptional regulator</fullName>
    </recommendedName>
</protein>
<evidence type="ECO:0000313" key="5">
    <source>
        <dbReference type="Proteomes" id="UP000199032"/>
    </source>
</evidence>
<proteinExistence type="predicted"/>
<organism evidence="4 5">
    <name type="scientific">Candidatus Nitrospira nitrosa</name>
    <dbReference type="NCBI Taxonomy" id="1742972"/>
    <lineage>
        <taxon>Bacteria</taxon>
        <taxon>Pseudomonadati</taxon>
        <taxon>Nitrospirota</taxon>
        <taxon>Nitrospiria</taxon>
        <taxon>Nitrospirales</taxon>
        <taxon>Nitrospiraceae</taxon>
        <taxon>Nitrospira</taxon>
    </lineage>
</organism>
<dbReference type="PANTHER" id="PTHR40663">
    <property type="match status" value="1"/>
</dbReference>
<dbReference type="STRING" id="1742972.COMA1_11127"/>
<evidence type="ECO:0000256" key="1">
    <source>
        <dbReference type="SAM" id="MobiDB-lite"/>
    </source>
</evidence>
<dbReference type="InterPro" id="IPR038767">
    <property type="entry name" value="PF0610-like"/>
</dbReference>
<gene>
    <name evidence="4" type="ORF">COMA1_11127</name>
</gene>
<evidence type="ECO:0000313" key="4">
    <source>
        <dbReference type="EMBL" id="CUS33384.1"/>
    </source>
</evidence>
<dbReference type="InterPro" id="IPR049159">
    <property type="entry name" value="PF0610-like_wHTH_N"/>
</dbReference>